<dbReference type="PATRIC" id="fig|1454003.3.peg.631"/>
<evidence type="ECO:0000256" key="4">
    <source>
        <dbReference type="ARBA" id="ARBA00016202"/>
    </source>
</evidence>
<comment type="similarity">
    <text evidence="2">Belongs to the LolB family.</text>
</comment>
<dbReference type="Proteomes" id="UP000021816">
    <property type="component" value="Unassembled WGS sequence"/>
</dbReference>
<dbReference type="SUPFAM" id="SSF89392">
    <property type="entry name" value="Prokaryotic lipoproteins and lipoprotein localization factors"/>
    <property type="match status" value="1"/>
</dbReference>
<evidence type="ECO:0000313" key="14">
    <source>
        <dbReference type="Proteomes" id="UP000021816"/>
    </source>
</evidence>
<accession>A0A011P4J5</accession>
<keyword evidence="12 13" id="KW-0449">Lipoprotein</keyword>
<dbReference type="AlphaFoldDB" id="A0A011P4J5"/>
<dbReference type="InterPro" id="IPR029046">
    <property type="entry name" value="LolA/LolB/LppX"/>
</dbReference>
<comment type="subcellular location">
    <subcellularLocation>
        <location evidence="1">Cell outer membrane</location>
        <topology evidence="1">Lipid-anchor</topology>
    </subcellularLocation>
</comment>
<evidence type="ECO:0000256" key="8">
    <source>
        <dbReference type="ARBA" id="ARBA00023136"/>
    </source>
</evidence>
<keyword evidence="8" id="KW-0472">Membrane</keyword>
<dbReference type="NCBIfam" id="TIGR00548">
    <property type="entry name" value="lolB"/>
    <property type="match status" value="1"/>
</dbReference>
<dbReference type="Pfam" id="PF03550">
    <property type="entry name" value="LolB"/>
    <property type="match status" value="1"/>
</dbReference>
<keyword evidence="6" id="KW-0732">Signal</keyword>
<protein>
    <recommendedName>
        <fullName evidence="4">Outer-membrane lipoprotein LolB</fullName>
    </recommendedName>
</protein>
<dbReference type="CDD" id="cd16326">
    <property type="entry name" value="LolB"/>
    <property type="match status" value="1"/>
</dbReference>
<evidence type="ECO:0000256" key="7">
    <source>
        <dbReference type="ARBA" id="ARBA00022927"/>
    </source>
</evidence>
<keyword evidence="9" id="KW-0564">Palmitate</keyword>
<evidence type="ECO:0000256" key="11">
    <source>
        <dbReference type="ARBA" id="ARBA00023237"/>
    </source>
</evidence>
<evidence type="ECO:0000256" key="2">
    <source>
        <dbReference type="ARBA" id="ARBA00009696"/>
    </source>
</evidence>
<gene>
    <name evidence="13" type="primary">lolB</name>
    <name evidence="13" type="ORF">AW10_00619</name>
</gene>
<evidence type="ECO:0000313" key="13">
    <source>
        <dbReference type="EMBL" id="EXI82511.1"/>
    </source>
</evidence>
<comment type="subunit">
    <text evidence="3">Monomer.</text>
</comment>
<evidence type="ECO:0000256" key="5">
    <source>
        <dbReference type="ARBA" id="ARBA00022448"/>
    </source>
</evidence>
<reference evidence="13 14" key="1">
    <citation type="submission" date="2014-02" db="EMBL/GenBank/DDBJ databases">
        <title>Expanding our view of genomic diversity in Candidatus Accumulibacter clades.</title>
        <authorList>
            <person name="Skennerton C.T."/>
            <person name="Barr J.J."/>
            <person name="Slater F.R."/>
            <person name="Bond P.L."/>
            <person name="Tyson G.W."/>
        </authorList>
    </citation>
    <scope>NUCLEOTIDE SEQUENCE [LARGE SCALE GENOMIC DNA]</scope>
    <source>
        <strain evidence="14">BA-92</strain>
    </source>
</reference>
<dbReference type="EMBL" id="JEMX01000011">
    <property type="protein sequence ID" value="EXI82511.1"/>
    <property type="molecule type" value="Genomic_DNA"/>
</dbReference>
<sequence>MLLLALIGLAACASAPPSGEQASPVRRDELHAFSLAGRFSLRHEGQSYTGRLDWRHADDSDELLLSSPLGQAMAEIVSHPDGARLHHGDGKTQTAASADELLQAVLGYPLPLDKLADWVRARSPQGGTMTVDALGRPLRLQYEDWRIAYEYDNDEAQALPGRLFVERETLLELRLRIDQWLPLTPMRPLPVRSTPFPLTPSDPASSAP</sequence>
<keyword evidence="10" id="KW-0143">Chaperone</keyword>
<dbReference type="GO" id="GO:0009279">
    <property type="term" value="C:cell outer membrane"/>
    <property type="evidence" value="ECO:0007669"/>
    <property type="project" value="UniProtKB-SubCell"/>
</dbReference>
<name>A0A011P4J5_9PROT</name>
<proteinExistence type="inferred from homology"/>
<comment type="caution">
    <text evidence="13">The sequence shown here is derived from an EMBL/GenBank/DDBJ whole genome shotgun (WGS) entry which is preliminary data.</text>
</comment>
<keyword evidence="5" id="KW-0813">Transport</keyword>
<evidence type="ECO:0000256" key="10">
    <source>
        <dbReference type="ARBA" id="ARBA00023186"/>
    </source>
</evidence>
<organism evidence="13 14">
    <name type="scientific">Candidatus Accumulibacter appositus</name>
    <dbReference type="NCBI Taxonomy" id="1454003"/>
    <lineage>
        <taxon>Bacteria</taxon>
        <taxon>Pseudomonadati</taxon>
        <taxon>Pseudomonadota</taxon>
        <taxon>Betaproteobacteria</taxon>
        <taxon>Candidatus Accumulibacter</taxon>
    </lineage>
</organism>
<dbReference type="InterPro" id="IPR004565">
    <property type="entry name" value="OM_lipoprot_LolB"/>
</dbReference>
<dbReference type="STRING" id="1454003.AW10_00619"/>
<keyword evidence="7" id="KW-0653">Protein transport</keyword>
<dbReference type="GO" id="GO:0015031">
    <property type="term" value="P:protein transport"/>
    <property type="evidence" value="ECO:0007669"/>
    <property type="project" value="UniProtKB-KW"/>
</dbReference>
<keyword evidence="11" id="KW-0998">Cell outer membrane</keyword>
<dbReference type="Gene3D" id="2.50.20.10">
    <property type="entry name" value="Lipoprotein localisation LolA/LolB/LppX"/>
    <property type="match status" value="1"/>
</dbReference>
<evidence type="ECO:0000256" key="1">
    <source>
        <dbReference type="ARBA" id="ARBA00004459"/>
    </source>
</evidence>
<evidence type="ECO:0000256" key="3">
    <source>
        <dbReference type="ARBA" id="ARBA00011245"/>
    </source>
</evidence>
<evidence type="ECO:0000256" key="12">
    <source>
        <dbReference type="ARBA" id="ARBA00023288"/>
    </source>
</evidence>
<evidence type="ECO:0000256" key="9">
    <source>
        <dbReference type="ARBA" id="ARBA00023139"/>
    </source>
</evidence>
<evidence type="ECO:0000256" key="6">
    <source>
        <dbReference type="ARBA" id="ARBA00022729"/>
    </source>
</evidence>